<keyword evidence="23" id="KW-1185">Reference proteome</keyword>
<reference evidence="22 23" key="1">
    <citation type="submission" date="2024-05" db="EMBL/GenBank/DDBJ databases">
        <authorList>
            <person name="Wallberg A."/>
        </authorList>
    </citation>
    <scope>NUCLEOTIDE SEQUENCE [LARGE SCALE GENOMIC DNA]</scope>
</reference>
<dbReference type="InterPro" id="IPR001508">
    <property type="entry name" value="Iono_Glu_rcpt_met"/>
</dbReference>
<evidence type="ECO:0000256" key="12">
    <source>
        <dbReference type="ARBA" id="ARBA00023257"/>
    </source>
</evidence>
<sequence length="936" mass="106428">MSWNNGCCGCQARYQASWYPTISKQLWHHWGIVLIVVVTLVIPSYPTQAQRPEKIPIGAIFDKEFLGIRGAFYHAVNEYNQEDLQREIMAYEDIINTADAFKISKLICKQFSHPVFAMVGSVQPDSFDTLHSYANTFQMPFVTPWFPENVPNPSSGLTDYATGMLPDYHQAIIDLIHYYKWDHIIYLYDSHDGLLRLQKIFQSQRSANPTFEVRLVQRVDDAAHALDVLRSIESDNRWSVKYVVLDCKTKTAKELIIAHVRDVHMGRRNYHYLMSGLVMDEHWEEDVVEYGALNITGFRIVDTSQPYVKHFLNKWRSLDPKIFPGAGTDFISAQSALIYDAMKLVFEALKRLQRKKHDVFSGVMSGHVPIVSCDTHQAEQSTWEYGERLTRLIRKVDIEGLTGNISFTDQGKRVGCSLDVVEMTYNSETVKIGTWTDTHGFISVAVKYTRLPAEVQQAKSVYRVTTIMEKPFIMERGDSALYMGNERYEGYAKDLADLISHKIGFNYTLHIVRDGSYGAMDGTPEGWDGMVGELIRNEADIAIAPLTITSSRERVIDFTKPFMTLGISIMIKKPVKQKPGVFSFMSPLSQEIWMCVVFAYLGVSIVLFIVSRFSPYEWKVADGYNNSNMVNHFTISNSLWFALGAFMHQGIDFSPRSLSGRIVGSVWWFFTLILISSYTANLAAFLTVDRMVTDIKSVDQLARQTEVEYGTRDGGSTKEFFEKSKISVYSRMWEFMTSRKHVFTRTYEEGIERVRSSKGKYAYLLESVKNEYINEQFPCDTMKIGQNLNSNGYGVATPMGSPLKERLNLAILQLKENGDLARIKNKWWFDRSSCDREQSETQTNALSLSNVAGIFYILTGGLVLAMVVAFCEFCYKSKRDATRTKLSLSDAMKAKARMSITGSKETMDNGTVSTFYGPASQTLDGEPIHSNTHTQV</sequence>
<keyword evidence="7" id="KW-0770">Synapse</keyword>
<feature type="transmembrane region" description="Helical" evidence="19">
    <location>
        <begin position="853"/>
        <end position="875"/>
    </location>
</feature>
<evidence type="ECO:0000259" key="21">
    <source>
        <dbReference type="SMART" id="SM00918"/>
    </source>
</evidence>
<evidence type="ECO:0000256" key="2">
    <source>
        <dbReference type="ARBA" id="ARBA00022448"/>
    </source>
</evidence>
<evidence type="ECO:0000256" key="9">
    <source>
        <dbReference type="ARBA" id="ARBA00023136"/>
    </source>
</evidence>
<evidence type="ECO:0000256" key="11">
    <source>
        <dbReference type="ARBA" id="ARBA00023180"/>
    </source>
</evidence>
<protein>
    <recommendedName>
        <fullName evidence="24">Glutamate receptor</fullName>
    </recommendedName>
</protein>
<feature type="binding site" evidence="16">
    <location>
        <position position="547"/>
    </location>
    <ligand>
        <name>L-glutamate</name>
        <dbReference type="ChEBI" id="CHEBI:29985"/>
    </ligand>
</feature>
<dbReference type="SUPFAM" id="SSF53850">
    <property type="entry name" value="Periplasmic binding protein-like II"/>
    <property type="match status" value="1"/>
</dbReference>
<feature type="transmembrane region" description="Helical" evidence="19">
    <location>
        <begin position="592"/>
        <end position="610"/>
    </location>
</feature>
<keyword evidence="5" id="KW-0732">Signal</keyword>
<keyword evidence="11" id="KW-0325">Glycoprotein</keyword>
<feature type="transmembrane region" description="Helical" evidence="19">
    <location>
        <begin position="27"/>
        <end position="45"/>
    </location>
</feature>
<evidence type="ECO:0000256" key="6">
    <source>
        <dbReference type="ARBA" id="ARBA00022989"/>
    </source>
</evidence>
<organism evidence="22 23">
    <name type="scientific">Meganyctiphanes norvegica</name>
    <name type="common">Northern krill</name>
    <name type="synonym">Thysanopoda norvegica</name>
    <dbReference type="NCBI Taxonomy" id="48144"/>
    <lineage>
        <taxon>Eukaryota</taxon>
        <taxon>Metazoa</taxon>
        <taxon>Ecdysozoa</taxon>
        <taxon>Arthropoda</taxon>
        <taxon>Crustacea</taxon>
        <taxon>Multicrustacea</taxon>
        <taxon>Malacostraca</taxon>
        <taxon>Eumalacostraca</taxon>
        <taxon>Eucarida</taxon>
        <taxon>Euphausiacea</taxon>
        <taxon>Euphausiidae</taxon>
        <taxon>Meganyctiphanes</taxon>
    </lineage>
</organism>
<keyword evidence="10" id="KW-0675">Receptor</keyword>
<evidence type="ECO:0000313" key="23">
    <source>
        <dbReference type="Proteomes" id="UP001497623"/>
    </source>
</evidence>
<feature type="binding site" evidence="16">
    <location>
        <position position="717"/>
    </location>
    <ligand>
        <name>L-glutamate</name>
        <dbReference type="ChEBI" id="CHEBI:29985"/>
    </ligand>
</feature>
<evidence type="ECO:0000256" key="15">
    <source>
        <dbReference type="ARBA" id="ARBA00034104"/>
    </source>
</evidence>
<dbReference type="FunFam" id="3.40.190.10:FF:000087">
    <property type="entry name" value="glutamate receptor 4 isoform X2"/>
    <property type="match status" value="1"/>
</dbReference>
<dbReference type="CDD" id="cd06380">
    <property type="entry name" value="PBP1_iGluR_AMPA"/>
    <property type="match status" value="1"/>
</dbReference>
<feature type="domain" description="Ionotropic glutamate receptor L-glutamate and glycine-binding" evidence="21">
    <location>
        <begin position="471"/>
        <end position="536"/>
    </location>
</feature>
<evidence type="ECO:0000313" key="22">
    <source>
        <dbReference type="EMBL" id="CAL4075670.1"/>
    </source>
</evidence>
<feature type="disulfide bond" evidence="18">
    <location>
        <begin position="779"/>
        <end position="834"/>
    </location>
</feature>
<comment type="caution">
    <text evidence="22">The sequence shown here is derived from an EMBL/GenBank/DDBJ whole genome shotgun (WGS) entry which is preliminary data.</text>
</comment>
<keyword evidence="12" id="KW-0628">Postsynaptic cell membrane</keyword>
<evidence type="ECO:0000256" key="14">
    <source>
        <dbReference type="ARBA" id="ARBA00023303"/>
    </source>
</evidence>
<dbReference type="InterPro" id="IPR001828">
    <property type="entry name" value="ANF_lig-bd_rcpt"/>
</dbReference>
<feature type="binding site" evidence="16">
    <location>
        <position position="716"/>
    </location>
    <ligand>
        <name>L-glutamate</name>
        <dbReference type="ChEBI" id="CHEBI:29985"/>
    </ligand>
</feature>
<keyword evidence="6 19" id="KW-1133">Transmembrane helix</keyword>
<dbReference type="PRINTS" id="PR00177">
    <property type="entry name" value="NMDARECEPTOR"/>
</dbReference>
<keyword evidence="13" id="KW-1071">Ligand-gated ion channel</keyword>
<dbReference type="InterPro" id="IPR019594">
    <property type="entry name" value="Glu/Gly-bd"/>
</dbReference>
<feature type="binding site" evidence="16">
    <location>
        <position position="552"/>
    </location>
    <ligand>
        <name>L-glutamate</name>
        <dbReference type="ChEBI" id="CHEBI:29985"/>
    </ligand>
</feature>
<feature type="binding site" evidence="16">
    <location>
        <position position="545"/>
    </location>
    <ligand>
        <name>L-glutamate</name>
        <dbReference type="ChEBI" id="CHEBI:29985"/>
    </ligand>
</feature>
<evidence type="ECO:0008006" key="24">
    <source>
        <dbReference type="Google" id="ProtNLM"/>
    </source>
</evidence>
<keyword evidence="4 19" id="KW-0812">Transmembrane</keyword>
<dbReference type="Pfam" id="PF01094">
    <property type="entry name" value="ANF_receptor"/>
    <property type="match status" value="1"/>
</dbReference>
<feature type="site" description="Crucial to convey clamshell closure to channel opening" evidence="17">
    <location>
        <position position="695"/>
    </location>
</feature>
<proteinExistence type="inferred from homology"/>
<keyword evidence="2" id="KW-0813">Transport</keyword>
<comment type="subcellular location">
    <subcellularLocation>
        <location evidence="15">Postsynaptic cell membrane</location>
        <topology evidence="15">Multi-pass membrane protein</topology>
    </subcellularLocation>
</comment>
<feature type="binding site" evidence="16">
    <location>
        <position position="766"/>
    </location>
    <ligand>
        <name>L-glutamate</name>
        <dbReference type="ChEBI" id="CHEBI:29985"/>
    </ligand>
</feature>
<evidence type="ECO:0000256" key="13">
    <source>
        <dbReference type="ARBA" id="ARBA00023286"/>
    </source>
</evidence>
<dbReference type="SMART" id="SM00918">
    <property type="entry name" value="Lig_chan-Glu_bd"/>
    <property type="match status" value="1"/>
</dbReference>
<keyword evidence="8" id="KW-0406">Ion transport</keyword>
<evidence type="ECO:0000256" key="16">
    <source>
        <dbReference type="PIRSR" id="PIRSR601508-1"/>
    </source>
</evidence>
<evidence type="ECO:0000256" key="5">
    <source>
        <dbReference type="ARBA" id="ARBA00022729"/>
    </source>
</evidence>
<dbReference type="InterPro" id="IPR028082">
    <property type="entry name" value="Peripla_BP_I"/>
</dbReference>
<evidence type="ECO:0000256" key="8">
    <source>
        <dbReference type="ARBA" id="ARBA00023065"/>
    </source>
</evidence>
<dbReference type="Gene3D" id="1.10.287.70">
    <property type="match status" value="2"/>
</dbReference>
<dbReference type="Gene3D" id="3.40.50.2300">
    <property type="match status" value="2"/>
</dbReference>
<feature type="transmembrane region" description="Helical" evidence="19">
    <location>
        <begin position="630"/>
        <end position="647"/>
    </location>
</feature>
<dbReference type="FunFam" id="1.10.287.70:FF:000067">
    <property type="entry name" value="glutamate receptor 2 isoform X1"/>
    <property type="match status" value="1"/>
</dbReference>
<dbReference type="GO" id="GO:0007166">
    <property type="term" value="P:cell surface receptor signaling pathway"/>
    <property type="evidence" value="ECO:0007669"/>
    <property type="project" value="UniProtKB-ARBA"/>
</dbReference>
<dbReference type="Gene3D" id="3.40.190.10">
    <property type="entry name" value="Periplasmic binding protein-like II"/>
    <property type="match status" value="2"/>
</dbReference>
<feature type="disulfide bond" evidence="18">
    <location>
        <begin position="108"/>
        <end position="373"/>
    </location>
</feature>
<evidence type="ECO:0000259" key="20">
    <source>
        <dbReference type="SMART" id="SM00079"/>
    </source>
</evidence>
<feature type="non-terminal residue" evidence="22">
    <location>
        <position position="936"/>
    </location>
</feature>
<dbReference type="PANTHER" id="PTHR18966">
    <property type="entry name" value="IONOTROPIC GLUTAMATE RECEPTOR"/>
    <property type="match status" value="1"/>
</dbReference>
<dbReference type="Pfam" id="PF00060">
    <property type="entry name" value="Lig_chan"/>
    <property type="match status" value="1"/>
</dbReference>
<dbReference type="AlphaFoldDB" id="A0AAV2QC41"/>
<keyword evidence="3" id="KW-1003">Cell membrane</keyword>
<dbReference type="Pfam" id="PF10613">
    <property type="entry name" value="Lig_chan-Glu_bd"/>
    <property type="match status" value="1"/>
</dbReference>
<comment type="similarity">
    <text evidence="1">Belongs to the glutamate-gated ion channel (TC 1.A.10.1) family.</text>
</comment>
<dbReference type="Proteomes" id="UP001497623">
    <property type="component" value="Unassembled WGS sequence"/>
</dbReference>
<evidence type="ECO:0000256" key="18">
    <source>
        <dbReference type="PIRSR" id="PIRSR601508-3"/>
    </source>
</evidence>
<feature type="transmembrane region" description="Helical" evidence="19">
    <location>
        <begin position="667"/>
        <end position="688"/>
    </location>
</feature>
<gene>
    <name evidence="22" type="ORF">MNOR_LOCUS9835</name>
</gene>
<accession>A0AAV2QC41</accession>
<name>A0AAV2QC41_MEGNR</name>
<dbReference type="SMART" id="SM00079">
    <property type="entry name" value="PBPe"/>
    <property type="match status" value="1"/>
</dbReference>
<evidence type="ECO:0000256" key="4">
    <source>
        <dbReference type="ARBA" id="ARBA00022692"/>
    </source>
</evidence>
<evidence type="ECO:0000256" key="3">
    <source>
        <dbReference type="ARBA" id="ARBA00022475"/>
    </source>
</evidence>
<evidence type="ECO:0000256" key="7">
    <source>
        <dbReference type="ARBA" id="ARBA00023018"/>
    </source>
</evidence>
<keyword evidence="18" id="KW-1015">Disulfide bond</keyword>
<evidence type="ECO:0000256" key="10">
    <source>
        <dbReference type="ARBA" id="ARBA00023170"/>
    </source>
</evidence>
<dbReference type="GO" id="GO:0045211">
    <property type="term" value="C:postsynaptic membrane"/>
    <property type="evidence" value="ECO:0007669"/>
    <property type="project" value="UniProtKB-SubCell"/>
</dbReference>
<evidence type="ECO:0000256" key="17">
    <source>
        <dbReference type="PIRSR" id="PIRSR601508-2"/>
    </source>
</evidence>
<dbReference type="SUPFAM" id="SSF53822">
    <property type="entry name" value="Periplasmic binding protein-like I"/>
    <property type="match status" value="1"/>
</dbReference>
<dbReference type="InterPro" id="IPR001320">
    <property type="entry name" value="Iontro_rcpt_C"/>
</dbReference>
<dbReference type="GO" id="GO:0022824">
    <property type="term" value="F:transmitter-gated monoatomic ion channel activity"/>
    <property type="evidence" value="ECO:0007669"/>
    <property type="project" value="UniProtKB-ARBA"/>
</dbReference>
<keyword evidence="9 19" id="KW-0472">Membrane</keyword>
<dbReference type="FunFam" id="3.40.50.2300:FF:000186">
    <property type="entry name" value="Glutamate receptor 1"/>
    <property type="match status" value="1"/>
</dbReference>
<keyword evidence="14" id="KW-0407">Ion channel</keyword>
<feature type="domain" description="Ionotropic glutamate receptor C-terminal" evidence="20">
    <location>
        <begin position="461"/>
        <end position="830"/>
    </location>
</feature>
<evidence type="ECO:0000256" key="1">
    <source>
        <dbReference type="ARBA" id="ARBA00008685"/>
    </source>
</evidence>
<dbReference type="InterPro" id="IPR015683">
    <property type="entry name" value="Ionotropic_Glu_rcpt"/>
</dbReference>
<dbReference type="FunFam" id="3.40.190.10:FF:000001">
    <property type="entry name" value="Glutamate receptor ionotropic, kainate 2"/>
    <property type="match status" value="1"/>
</dbReference>
<evidence type="ECO:0000256" key="19">
    <source>
        <dbReference type="SAM" id="Phobius"/>
    </source>
</evidence>
<dbReference type="EMBL" id="CAXKWB010004831">
    <property type="protein sequence ID" value="CAL4075670.1"/>
    <property type="molecule type" value="Genomic_DNA"/>
</dbReference>